<proteinExistence type="inferred from homology"/>
<evidence type="ECO:0000256" key="7">
    <source>
        <dbReference type="ARBA" id="ARBA00024739"/>
    </source>
</evidence>
<dbReference type="SUPFAM" id="SSF101498">
    <property type="entry name" value="Anti-sigma factor FlgM"/>
    <property type="match status" value="1"/>
</dbReference>
<feature type="region of interest" description="Disordered" evidence="9">
    <location>
        <begin position="1"/>
        <end position="38"/>
    </location>
</feature>
<dbReference type="InterPro" id="IPR007412">
    <property type="entry name" value="FlgM"/>
</dbReference>
<dbReference type="Pfam" id="PF04316">
    <property type="entry name" value="FlgM"/>
    <property type="match status" value="1"/>
</dbReference>
<gene>
    <name evidence="11" type="ORF">GETHPA_15630</name>
</gene>
<evidence type="ECO:0000256" key="1">
    <source>
        <dbReference type="ARBA" id="ARBA00005322"/>
    </source>
</evidence>
<evidence type="ECO:0000259" key="10">
    <source>
        <dbReference type="Pfam" id="PF04316"/>
    </source>
</evidence>
<organism evidence="11 12">
    <name type="scientific">Geothrix rubra</name>
    <dbReference type="NCBI Taxonomy" id="2927977"/>
    <lineage>
        <taxon>Bacteria</taxon>
        <taxon>Pseudomonadati</taxon>
        <taxon>Acidobacteriota</taxon>
        <taxon>Holophagae</taxon>
        <taxon>Holophagales</taxon>
        <taxon>Holophagaceae</taxon>
        <taxon>Geothrix</taxon>
    </lineage>
</organism>
<reference evidence="11 12" key="1">
    <citation type="journal article" date="2023" name="Antonie Van Leeuwenhoek">
        <title>Mesoterricola silvestris gen. nov., sp. nov., Mesoterricola sediminis sp. nov., Geothrix oryzae sp. nov., Geothrix edaphica sp. nov., Geothrix rubra sp. nov., and Geothrix limicola sp. nov., six novel members of Acidobacteriota isolated from soils.</title>
        <authorList>
            <person name="Itoh H."/>
            <person name="Sugisawa Y."/>
            <person name="Mise K."/>
            <person name="Xu Z."/>
            <person name="Kuniyasu M."/>
            <person name="Ushijima N."/>
            <person name="Kawano K."/>
            <person name="Kobayashi E."/>
            <person name="Shiratori Y."/>
            <person name="Masuda Y."/>
            <person name="Senoo K."/>
        </authorList>
    </citation>
    <scope>NUCLEOTIDE SEQUENCE [LARGE SCALE GENOMIC DNA]</scope>
    <source>
        <strain evidence="11 12">Red803</strain>
    </source>
</reference>
<sequence>MRIGGKTGSVGGTQGTSGPKASPSPAVGSTSGPAPVSDAFQVSSSARLVAVAQEVLAVTPDIRTEKVEAIKNQMDADAYHPDGEAVAEGLIREHLAGGSNP</sequence>
<dbReference type="Proteomes" id="UP001165089">
    <property type="component" value="Unassembled WGS sequence"/>
</dbReference>
<keyword evidence="4" id="KW-1005">Bacterial flagellum biogenesis</keyword>
<keyword evidence="6" id="KW-0804">Transcription</keyword>
<keyword evidence="5" id="KW-0805">Transcription regulation</keyword>
<comment type="caution">
    <text evidence="11">The sequence shown here is derived from an EMBL/GenBank/DDBJ whole genome shotgun (WGS) entry which is preliminary data.</text>
</comment>
<dbReference type="RefSeq" id="WP_285724347.1">
    <property type="nucleotide sequence ID" value="NZ_BSDD01000003.1"/>
</dbReference>
<evidence type="ECO:0000256" key="4">
    <source>
        <dbReference type="ARBA" id="ARBA00022795"/>
    </source>
</evidence>
<evidence type="ECO:0000313" key="12">
    <source>
        <dbReference type="Proteomes" id="UP001165089"/>
    </source>
</evidence>
<dbReference type="InterPro" id="IPR031316">
    <property type="entry name" value="FlgM_C"/>
</dbReference>
<evidence type="ECO:0000256" key="6">
    <source>
        <dbReference type="ARBA" id="ARBA00023163"/>
    </source>
</evidence>
<keyword evidence="12" id="KW-1185">Reference proteome</keyword>
<name>A0ABQ5Q5J5_9BACT</name>
<evidence type="ECO:0000256" key="8">
    <source>
        <dbReference type="ARBA" id="ARBA00030117"/>
    </source>
</evidence>
<evidence type="ECO:0000313" key="11">
    <source>
        <dbReference type="EMBL" id="GLH70030.1"/>
    </source>
</evidence>
<protein>
    <recommendedName>
        <fullName evidence="2">Negative regulator of flagellin synthesis</fullName>
    </recommendedName>
    <alternativeName>
        <fullName evidence="8">Anti-sigma-28 factor</fullName>
    </alternativeName>
</protein>
<evidence type="ECO:0000256" key="3">
    <source>
        <dbReference type="ARBA" id="ARBA00022491"/>
    </source>
</evidence>
<dbReference type="InterPro" id="IPR035890">
    <property type="entry name" value="Anti-sigma-28_factor_FlgM_sf"/>
</dbReference>
<dbReference type="NCBIfam" id="TIGR03824">
    <property type="entry name" value="FlgM_jcvi"/>
    <property type="match status" value="1"/>
</dbReference>
<comment type="similarity">
    <text evidence="1">Belongs to the FlgM family.</text>
</comment>
<evidence type="ECO:0000256" key="5">
    <source>
        <dbReference type="ARBA" id="ARBA00023015"/>
    </source>
</evidence>
<keyword evidence="3" id="KW-0678">Repressor</keyword>
<comment type="function">
    <text evidence="7">Responsible for the coupling of flagellin expression to flagellar assembly by preventing expression of the flagellin genes when a component of the middle class of proteins is defective. It negatively regulates flagellar genes by inhibiting the activity of FliA by directly binding to FliA.</text>
</comment>
<accession>A0ABQ5Q5J5</accession>
<feature type="compositionally biased region" description="Gly residues" evidence="9">
    <location>
        <begin position="1"/>
        <end position="15"/>
    </location>
</feature>
<feature type="domain" description="Anti-sigma-28 factor FlgM C-terminal" evidence="10">
    <location>
        <begin position="38"/>
        <end position="91"/>
    </location>
</feature>
<evidence type="ECO:0000256" key="9">
    <source>
        <dbReference type="SAM" id="MobiDB-lite"/>
    </source>
</evidence>
<dbReference type="EMBL" id="BSDD01000003">
    <property type="protein sequence ID" value="GLH70030.1"/>
    <property type="molecule type" value="Genomic_DNA"/>
</dbReference>
<evidence type="ECO:0000256" key="2">
    <source>
        <dbReference type="ARBA" id="ARBA00017823"/>
    </source>
</evidence>